<feature type="domain" description="MacB-like periplasmic core" evidence="9">
    <location>
        <begin position="435"/>
        <end position="618"/>
    </location>
</feature>
<name>A0A5B9QTA9_9BACT</name>
<protein>
    <submittedName>
        <fullName evidence="10">FtsX-like permease family protein</fullName>
    </submittedName>
</protein>
<proteinExistence type="inferred from homology"/>
<dbReference type="InterPro" id="IPR051447">
    <property type="entry name" value="Lipoprotein-release_system"/>
</dbReference>
<dbReference type="EMBL" id="CP042914">
    <property type="protein sequence ID" value="QEG41179.1"/>
    <property type="molecule type" value="Genomic_DNA"/>
</dbReference>
<evidence type="ECO:0000256" key="3">
    <source>
        <dbReference type="ARBA" id="ARBA00022475"/>
    </source>
</evidence>
<comment type="similarity">
    <text evidence="2">Belongs to the ABC-4 integral membrane protein family. LolC/E subfamily.</text>
</comment>
<dbReference type="InterPro" id="IPR003838">
    <property type="entry name" value="ABC3_permease_C"/>
</dbReference>
<evidence type="ECO:0000259" key="8">
    <source>
        <dbReference type="Pfam" id="PF02687"/>
    </source>
</evidence>
<feature type="transmembrane region" description="Helical" evidence="7">
    <location>
        <begin position="361"/>
        <end position="381"/>
    </location>
</feature>
<dbReference type="InterPro" id="IPR025857">
    <property type="entry name" value="MacB_PCD"/>
</dbReference>
<feature type="transmembrane region" description="Helical" evidence="7">
    <location>
        <begin position="430"/>
        <end position="452"/>
    </location>
</feature>
<evidence type="ECO:0000256" key="7">
    <source>
        <dbReference type="SAM" id="Phobius"/>
    </source>
</evidence>
<dbReference type="RefSeq" id="WP_068139247.1">
    <property type="nucleotide sequence ID" value="NZ_CP042914.1"/>
</dbReference>
<organism evidence="10 11">
    <name type="scientific">Roseimaritima ulvae</name>
    <dbReference type="NCBI Taxonomy" id="980254"/>
    <lineage>
        <taxon>Bacteria</taxon>
        <taxon>Pseudomonadati</taxon>
        <taxon>Planctomycetota</taxon>
        <taxon>Planctomycetia</taxon>
        <taxon>Pirellulales</taxon>
        <taxon>Pirellulaceae</taxon>
        <taxon>Roseimaritima</taxon>
    </lineage>
</organism>
<comment type="subcellular location">
    <subcellularLocation>
        <location evidence="1">Cell membrane</location>
        <topology evidence="1">Multi-pass membrane protein</topology>
    </subcellularLocation>
</comment>
<dbReference type="GO" id="GO:0098797">
    <property type="term" value="C:plasma membrane protein complex"/>
    <property type="evidence" value="ECO:0007669"/>
    <property type="project" value="TreeGrafter"/>
</dbReference>
<gene>
    <name evidence="10" type="ORF">UC8_31980</name>
</gene>
<dbReference type="GO" id="GO:0044874">
    <property type="term" value="P:lipoprotein localization to outer membrane"/>
    <property type="evidence" value="ECO:0007669"/>
    <property type="project" value="TreeGrafter"/>
</dbReference>
<evidence type="ECO:0000259" key="9">
    <source>
        <dbReference type="Pfam" id="PF12704"/>
    </source>
</evidence>
<keyword evidence="5 7" id="KW-1133">Transmembrane helix</keyword>
<accession>A0A5B9QTA9</accession>
<feature type="transmembrane region" description="Helical" evidence="7">
    <location>
        <begin position="268"/>
        <end position="286"/>
    </location>
</feature>
<dbReference type="KEGG" id="rul:UC8_31980"/>
<evidence type="ECO:0000256" key="5">
    <source>
        <dbReference type="ARBA" id="ARBA00022989"/>
    </source>
</evidence>
<dbReference type="PANTHER" id="PTHR30489:SF0">
    <property type="entry name" value="LIPOPROTEIN-RELEASING SYSTEM TRANSMEMBRANE PROTEIN LOLE"/>
    <property type="match status" value="1"/>
</dbReference>
<evidence type="ECO:0000256" key="4">
    <source>
        <dbReference type="ARBA" id="ARBA00022692"/>
    </source>
</evidence>
<dbReference type="PANTHER" id="PTHR30489">
    <property type="entry name" value="LIPOPROTEIN-RELEASING SYSTEM TRANSMEMBRANE PROTEIN LOLE"/>
    <property type="match status" value="1"/>
</dbReference>
<feature type="transmembrane region" description="Helical" evidence="7">
    <location>
        <begin position="21"/>
        <end position="43"/>
    </location>
</feature>
<dbReference type="AlphaFoldDB" id="A0A5B9QTA9"/>
<dbReference type="Pfam" id="PF02687">
    <property type="entry name" value="FtsX"/>
    <property type="match status" value="2"/>
</dbReference>
<feature type="transmembrane region" description="Helical" evidence="7">
    <location>
        <begin position="745"/>
        <end position="770"/>
    </location>
</feature>
<evidence type="ECO:0000256" key="2">
    <source>
        <dbReference type="ARBA" id="ARBA00005236"/>
    </source>
</evidence>
<feature type="transmembrane region" description="Helical" evidence="7">
    <location>
        <begin position="658"/>
        <end position="682"/>
    </location>
</feature>
<evidence type="ECO:0000256" key="6">
    <source>
        <dbReference type="ARBA" id="ARBA00023136"/>
    </source>
</evidence>
<keyword evidence="3" id="KW-1003">Cell membrane</keyword>
<feature type="domain" description="ABC3 transporter permease C-terminal" evidence="8">
    <location>
        <begin position="269"/>
        <end position="389"/>
    </location>
</feature>
<evidence type="ECO:0000256" key="1">
    <source>
        <dbReference type="ARBA" id="ARBA00004651"/>
    </source>
</evidence>
<feature type="transmembrane region" description="Helical" evidence="7">
    <location>
        <begin position="702"/>
        <end position="725"/>
    </location>
</feature>
<dbReference type="Pfam" id="PF12704">
    <property type="entry name" value="MacB_PCD"/>
    <property type="match status" value="1"/>
</dbReference>
<keyword evidence="11" id="KW-1185">Reference proteome</keyword>
<feature type="transmembrane region" description="Helical" evidence="7">
    <location>
        <begin position="319"/>
        <end position="341"/>
    </location>
</feature>
<keyword evidence="6 7" id="KW-0472">Membrane</keyword>
<feature type="domain" description="ABC3 transporter permease C-terminal" evidence="8">
    <location>
        <begin position="661"/>
        <end position="774"/>
    </location>
</feature>
<evidence type="ECO:0000313" key="11">
    <source>
        <dbReference type="Proteomes" id="UP000325286"/>
    </source>
</evidence>
<keyword evidence="4 7" id="KW-0812">Transmembrane</keyword>
<evidence type="ECO:0000313" key="10">
    <source>
        <dbReference type="EMBL" id="QEG41179.1"/>
    </source>
</evidence>
<dbReference type="OrthoDB" id="5137249at2"/>
<reference evidence="10 11" key="1">
    <citation type="submission" date="2019-08" db="EMBL/GenBank/DDBJ databases">
        <title>Deep-cultivation of Planctomycetes and their phenomic and genomic characterization uncovers novel biology.</title>
        <authorList>
            <person name="Wiegand S."/>
            <person name="Jogler M."/>
            <person name="Boedeker C."/>
            <person name="Pinto D."/>
            <person name="Vollmers J."/>
            <person name="Rivas-Marin E."/>
            <person name="Kohn T."/>
            <person name="Peeters S.H."/>
            <person name="Heuer A."/>
            <person name="Rast P."/>
            <person name="Oberbeckmann S."/>
            <person name="Bunk B."/>
            <person name="Jeske O."/>
            <person name="Meyerdierks A."/>
            <person name="Storesund J.E."/>
            <person name="Kallscheuer N."/>
            <person name="Luecker S."/>
            <person name="Lage O.M."/>
            <person name="Pohl T."/>
            <person name="Merkel B.J."/>
            <person name="Hornburger P."/>
            <person name="Mueller R.-W."/>
            <person name="Bruemmer F."/>
            <person name="Labrenz M."/>
            <person name="Spormann A.M."/>
            <person name="Op den Camp H."/>
            <person name="Overmann J."/>
            <person name="Amann R."/>
            <person name="Jetten M.S.M."/>
            <person name="Mascher T."/>
            <person name="Medema M.H."/>
            <person name="Devos D.P."/>
            <person name="Kaster A.-K."/>
            <person name="Ovreas L."/>
            <person name="Rohde M."/>
            <person name="Galperin M.Y."/>
            <person name="Jogler C."/>
        </authorList>
    </citation>
    <scope>NUCLEOTIDE SEQUENCE [LARGE SCALE GENOMIC DNA]</scope>
    <source>
        <strain evidence="10 11">UC8</strain>
    </source>
</reference>
<dbReference type="Proteomes" id="UP000325286">
    <property type="component" value="Chromosome"/>
</dbReference>
<sequence length="787" mass="86705">MRTLDRKLWRELQETKMQVAAITLVIASGVAVFVMSLSTLGFLTETRDAYYDRYRFADLFAGVQRAPQPLEDRIAAIPGIAVTQTRVVSQVTLDVPGLLEPAVGQLVSLPDDGVPKLNAVYLRRGRMPEPERAGEVLVSDSFFEANQLQLGDSIDAVLNGRLQALTIVGVALSPEYVLQVRSGELLPDNRRFGIFWMPRLQMESVFDMDGAFNDVSVRLLRGANEKQVIDQLDALLKPYGGVGAVGRDQQISARFLDDEITQLRATGLIAPTIFMGVAAFLLNIVLSRRIAMQRVVIAGLKAFGYTNLEIGWHYLKTSLLIAVLGTVLGAAGGSWMGSGLARMYSQFYRFPTFVYQADYRTILLALGISLLAAVVGSLRAVSSAVRLPPAEAMRPAAPAIYRRSILESLGLEPWIPLPLRMILRSLQRRPVAAGLSSLGIAFSVSVMVMSGFTNDALDYLVEFEFETAQRQDIQVSLYEVTSPAARHDLRHLPGVQAVEVFRAVPVNLRFQHREYRTSILGLPPRRDLYRLLNADGQPIRLPPTGMVLNDKLAEILHVQAGQTVTVEVLEGEEPVRHVQVTGLAAQFSGANAYMERQQLNQLMRESDVFNGAYLAVDSDALPPLYQELKRTPQIASVTIKDATIRAFRETIATNQTTMLSFTIFFAGVIAIGVVYNTARLSLDERSRELATLRVIGFTRREVSTILLGELAVLTIVAVPLGWLIGYGFCAAMTMGFETEMFRIPLVIQSATYARAGIVVAIAAAISGLIVRRRLDHLDLVEVLKSNE</sequence>